<dbReference type="GO" id="GO:0009279">
    <property type="term" value="C:cell outer membrane"/>
    <property type="evidence" value="ECO:0007669"/>
    <property type="project" value="UniProtKB-SubCell"/>
</dbReference>
<organism evidence="3 4">
    <name type="scientific">Daejeonella lutea</name>
    <dbReference type="NCBI Taxonomy" id="572036"/>
    <lineage>
        <taxon>Bacteria</taxon>
        <taxon>Pseudomonadati</taxon>
        <taxon>Bacteroidota</taxon>
        <taxon>Sphingobacteriia</taxon>
        <taxon>Sphingobacteriales</taxon>
        <taxon>Sphingobacteriaceae</taxon>
        <taxon>Daejeonella</taxon>
    </lineage>
</organism>
<dbReference type="RefSeq" id="WP_079702035.1">
    <property type="nucleotide sequence ID" value="NZ_FUYR01000001.1"/>
</dbReference>
<dbReference type="InterPro" id="IPR011990">
    <property type="entry name" value="TPR-like_helical_dom_sf"/>
</dbReference>
<feature type="signal peptide" evidence="2">
    <location>
        <begin position="1"/>
        <end position="24"/>
    </location>
</feature>
<feature type="region of interest" description="Disordered" evidence="1">
    <location>
        <begin position="399"/>
        <end position="436"/>
    </location>
</feature>
<dbReference type="OrthoDB" id="1522814at2"/>
<evidence type="ECO:0000313" key="3">
    <source>
        <dbReference type="EMBL" id="SKB46701.1"/>
    </source>
</evidence>
<proteinExistence type="predicted"/>
<reference evidence="4" key="1">
    <citation type="submission" date="2017-02" db="EMBL/GenBank/DDBJ databases">
        <authorList>
            <person name="Varghese N."/>
            <person name="Submissions S."/>
        </authorList>
    </citation>
    <scope>NUCLEOTIDE SEQUENCE [LARGE SCALE GENOMIC DNA]</scope>
    <source>
        <strain evidence="4">DSM 22385</strain>
    </source>
</reference>
<accession>A0A1T5BHC3</accession>
<dbReference type="EMBL" id="FUYR01000001">
    <property type="protein sequence ID" value="SKB46701.1"/>
    <property type="molecule type" value="Genomic_DNA"/>
</dbReference>
<keyword evidence="4" id="KW-1185">Reference proteome</keyword>
<dbReference type="PROSITE" id="PS51257">
    <property type="entry name" value="PROKAR_LIPOPROTEIN"/>
    <property type="match status" value="1"/>
</dbReference>
<protein>
    <submittedName>
        <fullName evidence="3">SusD family protein</fullName>
    </submittedName>
</protein>
<feature type="chain" id="PRO_5010575773" evidence="2">
    <location>
        <begin position="25"/>
        <end position="436"/>
    </location>
</feature>
<dbReference type="Gene3D" id="1.25.40.390">
    <property type="match status" value="1"/>
</dbReference>
<evidence type="ECO:0000256" key="1">
    <source>
        <dbReference type="SAM" id="MobiDB-lite"/>
    </source>
</evidence>
<dbReference type="AlphaFoldDB" id="A0A1T5BHC3"/>
<dbReference type="Proteomes" id="UP000189981">
    <property type="component" value="Unassembled WGS sequence"/>
</dbReference>
<dbReference type="STRING" id="572036.SAMN05661099_1574"/>
<evidence type="ECO:0000313" key="4">
    <source>
        <dbReference type="Proteomes" id="UP000189981"/>
    </source>
</evidence>
<gene>
    <name evidence="3" type="ORF">SAMN05661099_1574</name>
</gene>
<sequence length="436" mass="47296">MKTNFIYKYLLPVMVLFVSSCDLDQTNPNNATDAQVLNSKEGLIALSIGIRQNYSTNGLGNLMLAPTVTAREMKGFATFTNTLELEAGGTALPSANGIILNYWSGMQKQMNMSENLIANAPNVAGLEPGLLSGMMAQAYLFKALALANLALVFEQANLNSDIAEPVTFVPRAQVLAESLRLIGLGITAITTTPPSSSFTAQISGPDFDLRNSLYAMQARVNMMAGNYAQALTSANTVDLTKKSSFTYTTISPNPTYTIYNVTKSYRPRENFGLPAGLFEPADKRLAFYFTTPRDVLNGDPVVTLTGFSAAQTTPIPVYLPDEIKLIKAEAILRTDGPLATALALIDEVRTQASGDLFGVNAGLPAYTGPVTKDALLLEVYKQRCAELYLSGLKLDDTRRFGRPAPPANNSERNRIFYPYPDQERINNKNTPADPAI</sequence>
<keyword evidence="2" id="KW-0732">Signal</keyword>
<evidence type="ECO:0000256" key="2">
    <source>
        <dbReference type="SAM" id="SignalP"/>
    </source>
</evidence>
<dbReference type="SUPFAM" id="SSF48452">
    <property type="entry name" value="TPR-like"/>
    <property type="match status" value="1"/>
</dbReference>
<name>A0A1T5BHC3_9SPHI</name>